<dbReference type="Gene3D" id="3.40.50.300">
    <property type="entry name" value="P-loop containing nucleotide triphosphate hydrolases"/>
    <property type="match status" value="1"/>
</dbReference>
<dbReference type="KEGG" id="broo:brsh051_07040"/>
<dbReference type="InterPro" id="IPR003593">
    <property type="entry name" value="AAA+_ATPase"/>
</dbReference>
<dbReference type="PROSITE" id="PS50929">
    <property type="entry name" value="ABC_TM1F"/>
    <property type="match status" value="1"/>
</dbReference>
<dbReference type="PROSITE" id="PS50893">
    <property type="entry name" value="ABC_TRANSPORTER_2"/>
    <property type="match status" value="1"/>
</dbReference>
<proteinExistence type="predicted"/>
<dbReference type="AlphaFoldDB" id="A0AAN0MF45"/>
<dbReference type="EMBL" id="AP028056">
    <property type="protein sequence ID" value="BEH01423.1"/>
    <property type="molecule type" value="Genomic_DNA"/>
</dbReference>
<dbReference type="InterPro" id="IPR011527">
    <property type="entry name" value="ABC1_TM_dom"/>
</dbReference>
<evidence type="ECO:0000313" key="11">
    <source>
        <dbReference type="Proteomes" id="UP001431656"/>
    </source>
</evidence>
<feature type="transmembrane region" description="Helical" evidence="7">
    <location>
        <begin position="273"/>
        <end position="297"/>
    </location>
</feature>
<dbReference type="Pfam" id="PF00664">
    <property type="entry name" value="ABC_membrane"/>
    <property type="match status" value="1"/>
</dbReference>
<dbReference type="PANTHER" id="PTHR43394">
    <property type="entry name" value="ATP-DEPENDENT PERMEASE MDL1, MITOCHONDRIAL"/>
    <property type="match status" value="1"/>
</dbReference>
<evidence type="ECO:0000256" key="4">
    <source>
        <dbReference type="ARBA" id="ARBA00022840"/>
    </source>
</evidence>
<keyword evidence="6 7" id="KW-0472">Membrane</keyword>
<keyword evidence="5 7" id="KW-1133">Transmembrane helix</keyword>
<dbReference type="GO" id="GO:0015421">
    <property type="term" value="F:ABC-type oligopeptide transporter activity"/>
    <property type="evidence" value="ECO:0007669"/>
    <property type="project" value="TreeGrafter"/>
</dbReference>
<dbReference type="InterPro" id="IPR039421">
    <property type="entry name" value="Type_1_exporter"/>
</dbReference>
<sequence length="735" mass="79340">MGRGGGMRGIDEDAQRALNAQAPQIENLGGRVLKLFAPYKAKIVATCLIVVVSAALGVIPPLLVKRIFDQALFPVDGDASMSLLIRLVVGMVGLYLLSAALNVVQTWLTSTVGNSVTGDLRVRLFEHLQAMELAFFTRTKTGVIQSRLQNDVGGVSGVLTSTLTSILGNAVTVIASLVAMILIDWRLTIVSVIVMPILVLVQRRVGMVRARIAGQTQESLSELTSITQETLSVSGILLAKSFNRQRAESERYRAENTNQVRLQVRRAMSGQGFFAVVQVLMSSVPAVIYVVAGWLIVGGDAGITAGAIVAFTNVQARLLNPLVGLMRVALDLQTSRALFARIFEYLDLVPAVSDIPDPLDVSQAPGPRGRIEFDDVTFRYPDAAPDTRPTLDHVSFTVEPGQHVALVGPSGSGKSTILYLAPRLYQASSGVVRFAGADIRTLSAASIIDDVGIVAQETYLFHATIAENLRYAKPDATDEELVEVCTAANIRHIIAGFEDGYNTVVGERGYRLSGGEKQRIAIARVLLKDPPVLLLDEATSALDTVSERVVQEAIDEVAHGRTTITVAHRLSTIVDSDLIYVIDAGRIVERGTHAELMAAGGLYAELAAQQVSAARIEGVISADKAPLPERRADECPQADPDDLQEAAFDSAAVVLAAAAPWHGPAPAGASIEWPPVVQQVPAWQVYSRVPRLREASDRRHGRKSGTWYEYRPWYCDKRLPRSGQARKSRLCVVAQ</sequence>
<feature type="domain" description="ABC transporter" evidence="8">
    <location>
        <begin position="371"/>
        <end position="609"/>
    </location>
</feature>
<dbReference type="InterPro" id="IPR036640">
    <property type="entry name" value="ABC1_TM_sf"/>
</dbReference>
<feature type="transmembrane region" description="Helical" evidence="7">
    <location>
        <begin position="43"/>
        <end position="63"/>
    </location>
</feature>
<dbReference type="PROSITE" id="PS00211">
    <property type="entry name" value="ABC_TRANSPORTER_1"/>
    <property type="match status" value="1"/>
</dbReference>
<evidence type="ECO:0000256" key="5">
    <source>
        <dbReference type="ARBA" id="ARBA00022989"/>
    </source>
</evidence>
<dbReference type="Proteomes" id="UP001431656">
    <property type="component" value="Chromosome"/>
</dbReference>
<dbReference type="SUPFAM" id="SSF52540">
    <property type="entry name" value="P-loop containing nucleoside triphosphate hydrolases"/>
    <property type="match status" value="1"/>
</dbReference>
<evidence type="ECO:0000256" key="6">
    <source>
        <dbReference type="ARBA" id="ARBA00023136"/>
    </source>
</evidence>
<evidence type="ECO:0000256" key="7">
    <source>
        <dbReference type="SAM" id="Phobius"/>
    </source>
</evidence>
<gene>
    <name evidence="10" type="ORF">brsh051_07040</name>
</gene>
<feature type="transmembrane region" description="Helical" evidence="7">
    <location>
        <begin position="83"/>
        <end position="104"/>
    </location>
</feature>
<dbReference type="GO" id="GO:0016887">
    <property type="term" value="F:ATP hydrolysis activity"/>
    <property type="evidence" value="ECO:0007669"/>
    <property type="project" value="InterPro"/>
</dbReference>
<dbReference type="CDD" id="cd18550">
    <property type="entry name" value="ABC_6TM_exporter_like"/>
    <property type="match status" value="1"/>
</dbReference>
<dbReference type="FunFam" id="3.40.50.300:FF:000218">
    <property type="entry name" value="Multidrug ABC transporter ATP-binding protein"/>
    <property type="match status" value="1"/>
</dbReference>
<dbReference type="SMART" id="SM00382">
    <property type="entry name" value="AAA"/>
    <property type="match status" value="1"/>
</dbReference>
<evidence type="ECO:0000259" key="9">
    <source>
        <dbReference type="PROSITE" id="PS50929"/>
    </source>
</evidence>
<feature type="domain" description="ABC transmembrane type-1" evidence="9">
    <location>
        <begin position="44"/>
        <end position="334"/>
    </location>
</feature>
<protein>
    <submittedName>
        <fullName evidence="10">ABC transporter ATP-binding protein</fullName>
    </submittedName>
</protein>
<evidence type="ECO:0000256" key="1">
    <source>
        <dbReference type="ARBA" id="ARBA00004651"/>
    </source>
</evidence>
<evidence type="ECO:0000256" key="3">
    <source>
        <dbReference type="ARBA" id="ARBA00022741"/>
    </source>
</evidence>
<keyword evidence="2 7" id="KW-0812">Transmembrane</keyword>
<keyword evidence="3" id="KW-0547">Nucleotide-binding</keyword>
<dbReference type="PANTHER" id="PTHR43394:SF1">
    <property type="entry name" value="ATP-BINDING CASSETTE SUB-FAMILY B MEMBER 10, MITOCHONDRIAL"/>
    <property type="match status" value="1"/>
</dbReference>
<comment type="subcellular location">
    <subcellularLocation>
        <location evidence="1">Cell membrane</location>
        <topology evidence="1">Multi-pass membrane protein</topology>
    </subcellularLocation>
</comment>
<dbReference type="GO" id="GO:0005524">
    <property type="term" value="F:ATP binding"/>
    <property type="evidence" value="ECO:0007669"/>
    <property type="project" value="UniProtKB-KW"/>
</dbReference>
<dbReference type="SUPFAM" id="SSF90123">
    <property type="entry name" value="ABC transporter transmembrane region"/>
    <property type="match status" value="1"/>
</dbReference>
<dbReference type="Pfam" id="PF00005">
    <property type="entry name" value="ABC_tran"/>
    <property type="match status" value="1"/>
</dbReference>
<dbReference type="InterPro" id="IPR027417">
    <property type="entry name" value="P-loop_NTPase"/>
</dbReference>
<dbReference type="GO" id="GO:0005886">
    <property type="term" value="C:plasma membrane"/>
    <property type="evidence" value="ECO:0007669"/>
    <property type="project" value="UniProtKB-SubCell"/>
</dbReference>
<accession>A0AAN0MF45</accession>
<evidence type="ECO:0000256" key="2">
    <source>
        <dbReference type="ARBA" id="ARBA00022692"/>
    </source>
</evidence>
<reference evidence="10" key="1">
    <citation type="journal article" date="2024" name="Int. J. Syst. Evol. Microbiol.">
        <title>Brooklawnia propionicigenes sp. nov., a facultatively anaerobic, propionate-producing bacterium isolated from a methanogenic reactor treating waste from cattle farms.</title>
        <authorList>
            <person name="Akita Y."/>
            <person name="Ueki A."/>
            <person name="Tonouchi A."/>
            <person name="Sugawara Y."/>
            <person name="Honma S."/>
            <person name="Kaku N."/>
            <person name="Ueki K."/>
        </authorList>
    </citation>
    <scope>NUCLEOTIDE SEQUENCE</scope>
    <source>
        <strain evidence="10">SH051</strain>
    </source>
</reference>
<keyword evidence="4 10" id="KW-0067">ATP-binding</keyword>
<dbReference type="InterPro" id="IPR003439">
    <property type="entry name" value="ABC_transporter-like_ATP-bd"/>
</dbReference>
<feature type="transmembrane region" description="Helical" evidence="7">
    <location>
        <begin position="155"/>
        <end position="179"/>
    </location>
</feature>
<organism evidence="10 11">
    <name type="scientific">Brooklawnia propionicigenes</name>
    <dbReference type="NCBI Taxonomy" id="3041175"/>
    <lineage>
        <taxon>Bacteria</taxon>
        <taxon>Bacillati</taxon>
        <taxon>Actinomycetota</taxon>
        <taxon>Actinomycetes</taxon>
        <taxon>Propionibacteriales</taxon>
        <taxon>Propionibacteriaceae</taxon>
        <taxon>Brooklawnia</taxon>
    </lineage>
</organism>
<name>A0AAN0MF45_9ACTN</name>
<dbReference type="InterPro" id="IPR017871">
    <property type="entry name" value="ABC_transporter-like_CS"/>
</dbReference>
<keyword evidence="11" id="KW-1185">Reference proteome</keyword>
<evidence type="ECO:0000313" key="10">
    <source>
        <dbReference type="EMBL" id="BEH01423.1"/>
    </source>
</evidence>
<evidence type="ECO:0000259" key="8">
    <source>
        <dbReference type="PROSITE" id="PS50893"/>
    </source>
</evidence>
<dbReference type="Gene3D" id="1.20.1560.10">
    <property type="entry name" value="ABC transporter type 1, transmembrane domain"/>
    <property type="match status" value="1"/>
</dbReference>
<feature type="transmembrane region" description="Helical" evidence="7">
    <location>
        <begin position="185"/>
        <end position="201"/>
    </location>
</feature>